<feature type="transmembrane region" description="Helical" evidence="2">
    <location>
        <begin position="141"/>
        <end position="160"/>
    </location>
</feature>
<feature type="chain" id="PRO_5044494105" evidence="3">
    <location>
        <begin position="35"/>
        <end position="493"/>
    </location>
</feature>
<comment type="caution">
    <text evidence="5">The sequence shown here is derived from an EMBL/GenBank/DDBJ whole genome shotgun (WGS) entry which is preliminary data.</text>
</comment>
<organism evidence="5 6">
    <name type="scientific">Listeria innocua ATCC 33091</name>
    <dbReference type="NCBI Taxonomy" id="1002366"/>
    <lineage>
        <taxon>Bacteria</taxon>
        <taxon>Bacillati</taxon>
        <taxon>Bacillota</taxon>
        <taxon>Bacilli</taxon>
        <taxon>Bacillales</taxon>
        <taxon>Listeriaceae</taxon>
        <taxon>Listeria</taxon>
    </lineage>
</organism>
<dbReference type="InterPro" id="IPR009459">
    <property type="entry name" value="MucBP_dom"/>
</dbReference>
<evidence type="ECO:0000259" key="4">
    <source>
        <dbReference type="Pfam" id="PF06458"/>
    </source>
</evidence>
<reference evidence="5 6" key="1">
    <citation type="submission" date="2011-08" db="EMBL/GenBank/DDBJ databases">
        <authorList>
            <person name="Weinstock G."/>
            <person name="Sodergren E."/>
            <person name="Clifton S."/>
            <person name="Fulton L."/>
            <person name="Fulton B."/>
            <person name="Courtney L."/>
            <person name="Fronick C."/>
            <person name="Harrison M."/>
            <person name="Strong C."/>
            <person name="Farmer C."/>
            <person name="Delahaunty K."/>
            <person name="Markovic C."/>
            <person name="Hall O."/>
            <person name="Minx P."/>
            <person name="Tomlinson C."/>
            <person name="Mitreva M."/>
            <person name="Hou S."/>
            <person name="Chen J."/>
            <person name="Wollam A."/>
            <person name="Pepin K.H."/>
            <person name="Johnson M."/>
            <person name="Bhonagiri V."/>
            <person name="Zhang X."/>
            <person name="Suruliraj S."/>
            <person name="Warren W."/>
            <person name="Chinwalla A."/>
            <person name="Mardis E.R."/>
            <person name="Wilson R.K."/>
        </authorList>
    </citation>
    <scope>NUCLEOTIDE SEQUENCE [LARGE SCALE GENOMIC DNA]</scope>
    <source>
        <strain evidence="5 6">ATCC 33091</strain>
    </source>
</reference>
<accession>A0AB72Z9Q5</accession>
<feature type="domain" description="MucBP" evidence="4">
    <location>
        <begin position="281"/>
        <end position="349"/>
    </location>
</feature>
<protein>
    <submittedName>
        <fullName evidence="5">MucBP domain protein</fullName>
    </submittedName>
</protein>
<dbReference type="EMBL" id="AGCN01000030">
    <property type="protein sequence ID" value="EHN61595.1"/>
    <property type="molecule type" value="Genomic_DNA"/>
</dbReference>
<dbReference type="Proteomes" id="UP000003597">
    <property type="component" value="Unassembled WGS sequence"/>
</dbReference>
<feature type="transmembrane region" description="Helical" evidence="2">
    <location>
        <begin position="115"/>
        <end position="134"/>
    </location>
</feature>
<proteinExistence type="predicted"/>
<sequence>MRRDSTMKKKYFLCVFAVILFFTGFLFGNSPVNAAETDTSNVTYNYIDISTLTETQKNSIIKGNPNETLTNDYENYSFVYQKNTSEPTTNTDNTSDNNKNQNGTLLKAGDVGPNSYLIILGFILFGSGIGLLTLKKRHARQLLVFLVVLGGSSLLVGSIVQATENSNLKTQESQTVAKGTKETKQPESMEGYTYVGYIHTSKNNTPPVVEKGTVTVNYQDEQGNSLATSETLEGDIDQPYQTATKNIEGYQLKEVNGNTTGIFTEKAQVVTYVYQKVPVATVTVKYLDQDGNKIHDPQTISGNIGEPYDASTDKYKLRIEGYTLDTTKLPNNANGTFTNQAIEVTYIYTKEAQDVKITIKFVDSNGDPFVLTDLTTYKNGDLVPIYPNLDQYHMRLNYNQEIYNQGEAVPDIVIPAKEGETYSLPERMTFNILDDQGKQIPYVISQNADLSSTGIERWENYQSIPTNREGTLTSEDVVVTYQILVYGVMIPEP</sequence>
<feature type="signal peptide" evidence="3">
    <location>
        <begin position="1"/>
        <end position="34"/>
    </location>
</feature>
<keyword evidence="6" id="KW-1185">Reference proteome</keyword>
<feature type="domain" description="MucBP" evidence="4">
    <location>
        <begin position="213"/>
        <end position="275"/>
    </location>
</feature>
<name>A0AB72Z9Q5_LISIO</name>
<keyword evidence="1" id="KW-0677">Repeat</keyword>
<keyword evidence="2" id="KW-0812">Transmembrane</keyword>
<dbReference type="Gene3D" id="3.10.20.320">
    <property type="entry name" value="Putative peptidoglycan bound protein (lpxtg motif)"/>
    <property type="match status" value="2"/>
</dbReference>
<gene>
    <name evidence="5" type="ORF">HMPREF0557_01258</name>
</gene>
<evidence type="ECO:0000313" key="6">
    <source>
        <dbReference type="Proteomes" id="UP000003597"/>
    </source>
</evidence>
<dbReference type="AlphaFoldDB" id="A0AB72Z9Q5"/>
<keyword evidence="3" id="KW-0732">Signal</keyword>
<keyword evidence="2" id="KW-1133">Transmembrane helix</keyword>
<dbReference type="Pfam" id="PF06458">
    <property type="entry name" value="MucBP"/>
    <property type="match status" value="2"/>
</dbReference>
<evidence type="ECO:0000256" key="2">
    <source>
        <dbReference type="SAM" id="Phobius"/>
    </source>
</evidence>
<evidence type="ECO:0000313" key="5">
    <source>
        <dbReference type="EMBL" id="EHN61595.1"/>
    </source>
</evidence>
<evidence type="ECO:0000256" key="3">
    <source>
        <dbReference type="SAM" id="SignalP"/>
    </source>
</evidence>
<keyword evidence="2" id="KW-0472">Membrane</keyword>
<evidence type="ECO:0000256" key="1">
    <source>
        <dbReference type="ARBA" id="ARBA00022737"/>
    </source>
</evidence>